<evidence type="ECO:0000256" key="2">
    <source>
        <dbReference type="ARBA" id="ARBA00022649"/>
    </source>
</evidence>
<comment type="similarity">
    <text evidence="7 8">Belongs to the PINc/VapC protein family.</text>
</comment>
<feature type="binding site" evidence="8">
    <location>
        <position position="102"/>
    </location>
    <ligand>
        <name>Mg(2+)</name>
        <dbReference type="ChEBI" id="CHEBI:18420"/>
    </ligand>
</feature>
<feature type="binding site" evidence="8">
    <location>
        <position position="7"/>
    </location>
    <ligand>
        <name>Mg(2+)</name>
        <dbReference type="ChEBI" id="CHEBI:18420"/>
    </ligand>
</feature>
<keyword evidence="11" id="KW-1185">Reference proteome</keyword>
<keyword evidence="2 8" id="KW-1277">Toxin-antitoxin system</keyword>
<evidence type="ECO:0000313" key="10">
    <source>
        <dbReference type="EMBL" id="MDX8150501.1"/>
    </source>
</evidence>
<comment type="cofactor">
    <cofactor evidence="1 8">
        <name>Mg(2+)</name>
        <dbReference type="ChEBI" id="CHEBI:18420"/>
    </cofactor>
</comment>
<dbReference type="EMBL" id="JAXAVX010000001">
    <property type="protein sequence ID" value="MDX8150501.1"/>
    <property type="molecule type" value="Genomic_DNA"/>
</dbReference>
<gene>
    <name evidence="8" type="primary">vapC</name>
    <name evidence="10" type="ORF">SK069_02755</name>
</gene>
<organism evidence="10 11">
    <name type="scientific">Patulibacter brassicae</name>
    <dbReference type="NCBI Taxonomy" id="1705717"/>
    <lineage>
        <taxon>Bacteria</taxon>
        <taxon>Bacillati</taxon>
        <taxon>Actinomycetota</taxon>
        <taxon>Thermoleophilia</taxon>
        <taxon>Solirubrobacterales</taxon>
        <taxon>Patulibacteraceae</taxon>
        <taxon>Patulibacter</taxon>
    </lineage>
</organism>
<name>A0ABU4VF98_9ACTN</name>
<evidence type="ECO:0000313" key="11">
    <source>
        <dbReference type="Proteomes" id="UP001277761"/>
    </source>
</evidence>
<evidence type="ECO:0000256" key="7">
    <source>
        <dbReference type="ARBA" id="ARBA00038093"/>
    </source>
</evidence>
<protein>
    <recommendedName>
        <fullName evidence="8">Ribonuclease VapC</fullName>
        <shortName evidence="8">RNase VapC</shortName>
        <ecNumber evidence="8">3.1.-.-</ecNumber>
    </recommendedName>
    <alternativeName>
        <fullName evidence="8">Toxin VapC</fullName>
    </alternativeName>
</protein>
<reference evidence="10 11" key="1">
    <citation type="submission" date="2023-11" db="EMBL/GenBank/DDBJ databases">
        <authorList>
            <person name="Xu M."/>
            <person name="Jiang T."/>
        </authorList>
    </citation>
    <scope>NUCLEOTIDE SEQUENCE [LARGE SCALE GENOMIC DNA]</scope>
    <source>
        <strain evidence="10 11">SD</strain>
    </source>
</reference>
<keyword evidence="5 8" id="KW-0378">Hydrolase</keyword>
<feature type="domain" description="PIN" evidence="9">
    <location>
        <begin position="5"/>
        <end position="120"/>
    </location>
</feature>
<comment type="caution">
    <text evidence="10">The sequence shown here is derived from an EMBL/GenBank/DDBJ whole genome shotgun (WGS) entry which is preliminary data.</text>
</comment>
<dbReference type="RefSeq" id="WP_319952647.1">
    <property type="nucleotide sequence ID" value="NZ_JAXAVX010000001.1"/>
</dbReference>
<evidence type="ECO:0000256" key="1">
    <source>
        <dbReference type="ARBA" id="ARBA00001946"/>
    </source>
</evidence>
<accession>A0ABU4VF98</accession>
<evidence type="ECO:0000256" key="6">
    <source>
        <dbReference type="ARBA" id="ARBA00022842"/>
    </source>
</evidence>
<evidence type="ECO:0000256" key="4">
    <source>
        <dbReference type="ARBA" id="ARBA00022723"/>
    </source>
</evidence>
<keyword evidence="4 8" id="KW-0479">Metal-binding</keyword>
<dbReference type="InterPro" id="IPR002716">
    <property type="entry name" value="PIN_dom"/>
</dbReference>
<dbReference type="InterPro" id="IPR022907">
    <property type="entry name" value="VapC_family"/>
</dbReference>
<evidence type="ECO:0000259" key="9">
    <source>
        <dbReference type="Pfam" id="PF01850"/>
    </source>
</evidence>
<comment type="function">
    <text evidence="8">Toxic component of a toxin-antitoxin (TA) system. An RNase.</text>
</comment>
<dbReference type="Proteomes" id="UP001277761">
    <property type="component" value="Unassembled WGS sequence"/>
</dbReference>
<dbReference type="CDD" id="cd18746">
    <property type="entry name" value="PIN_VapC4-5_FitB-like"/>
    <property type="match status" value="1"/>
</dbReference>
<dbReference type="PANTHER" id="PTHR33653">
    <property type="entry name" value="RIBONUCLEASE VAPC2"/>
    <property type="match status" value="1"/>
</dbReference>
<evidence type="ECO:0000256" key="5">
    <source>
        <dbReference type="ARBA" id="ARBA00022801"/>
    </source>
</evidence>
<evidence type="ECO:0000256" key="8">
    <source>
        <dbReference type="HAMAP-Rule" id="MF_00265"/>
    </source>
</evidence>
<keyword evidence="3 8" id="KW-0540">Nuclease</keyword>
<proteinExistence type="inferred from homology"/>
<dbReference type="HAMAP" id="MF_00265">
    <property type="entry name" value="VapC_Nob1"/>
    <property type="match status" value="1"/>
</dbReference>
<keyword evidence="6 8" id="KW-0460">Magnesium</keyword>
<dbReference type="InterPro" id="IPR029060">
    <property type="entry name" value="PIN-like_dom_sf"/>
</dbReference>
<dbReference type="SUPFAM" id="SSF88723">
    <property type="entry name" value="PIN domain-like"/>
    <property type="match status" value="1"/>
</dbReference>
<dbReference type="InterPro" id="IPR050556">
    <property type="entry name" value="Type_II_TA_system_RNase"/>
</dbReference>
<dbReference type="Gene3D" id="3.40.50.1010">
    <property type="entry name" value="5'-nuclease"/>
    <property type="match status" value="1"/>
</dbReference>
<dbReference type="Pfam" id="PF01850">
    <property type="entry name" value="PIN"/>
    <property type="match status" value="1"/>
</dbReference>
<keyword evidence="8" id="KW-0800">Toxin</keyword>
<sequence length="138" mass="15140">MNGWLLDTNVLSELRRPRPDDRVRAWAASAPAPRLFLSVIVVGEIRKGIERVTRRDPAQAQSLETWLTGLLTAFAGRIVPVDLAVADRWGRIEAARPTPGADALLAATAIVHDLTFVTRNVRDVEGTGARLLNPWEVA</sequence>
<dbReference type="EC" id="3.1.-.-" evidence="8"/>
<evidence type="ECO:0000256" key="3">
    <source>
        <dbReference type="ARBA" id="ARBA00022722"/>
    </source>
</evidence>
<dbReference type="PANTHER" id="PTHR33653:SF1">
    <property type="entry name" value="RIBONUCLEASE VAPC2"/>
    <property type="match status" value="1"/>
</dbReference>